<keyword evidence="3" id="KW-1185">Reference proteome</keyword>
<evidence type="ECO:0000259" key="1">
    <source>
        <dbReference type="PROSITE" id="PS50164"/>
    </source>
</evidence>
<name>A0ABW8ZSI1_9BURK</name>
<dbReference type="Gene3D" id="3.40.1440.40">
    <property type="match status" value="1"/>
</dbReference>
<organism evidence="2 3">
    <name type="scientific">Paraburkholderia agricolaris</name>
    <dbReference type="NCBI Taxonomy" id="2152888"/>
    <lineage>
        <taxon>Bacteria</taxon>
        <taxon>Pseudomonadati</taxon>
        <taxon>Pseudomonadota</taxon>
        <taxon>Betaproteobacteria</taxon>
        <taxon>Burkholderiales</taxon>
        <taxon>Burkholderiaceae</taxon>
        <taxon>Paraburkholderia</taxon>
    </lineage>
</organism>
<evidence type="ECO:0000313" key="3">
    <source>
        <dbReference type="Proteomes" id="UP001629249"/>
    </source>
</evidence>
<dbReference type="InterPro" id="IPR000305">
    <property type="entry name" value="GIY-YIG_endonuc"/>
</dbReference>
<accession>A0ABW8ZSI1</accession>
<feature type="domain" description="GIY-YIG" evidence="1">
    <location>
        <begin position="32"/>
        <end position="127"/>
    </location>
</feature>
<sequence length="286" mass="31570">MNRLLHIGFQVAGDWFLEDGALRISFRQHAEQRNILYAFVCDGEVKYVGVSTQTLRKRMAGYRSPGPKSTTNIRNNRNIRNLLTQGVAVEVYALPDSGLMHYGPFHLNLAAGLESSIIASLRPEWNIIANRLMKEQTRDGEAELVELLPTEVADDAAPVDSALDIPEAIHGSNAEPPEVESAPQGSFEFTLQPSYRKSGFFNGGIAANDLLGAGGERLEIFFGDETAPIRGTINRTSAGNKTPRVFGGRELQQRFLTLPELAPMYVEVWSPTSIRIRSELLTSANR</sequence>
<protein>
    <submittedName>
        <fullName evidence="2">GIY-YIG nuclease family protein</fullName>
    </submittedName>
</protein>
<dbReference type="EMBL" id="JAQQFN010000013">
    <property type="protein sequence ID" value="MFL9885018.1"/>
    <property type="molecule type" value="Genomic_DNA"/>
</dbReference>
<dbReference type="RefSeq" id="WP_408330692.1">
    <property type="nucleotide sequence ID" value="NZ_JAQQFH010000016.1"/>
</dbReference>
<dbReference type="CDD" id="cd10436">
    <property type="entry name" value="GIY-YIG_EndoII_Hpy188I_like"/>
    <property type="match status" value="1"/>
</dbReference>
<gene>
    <name evidence="2" type="ORF">PQR66_18390</name>
</gene>
<dbReference type="Proteomes" id="UP001629249">
    <property type="component" value="Unassembled WGS sequence"/>
</dbReference>
<comment type="caution">
    <text evidence="2">The sequence shown here is derived from an EMBL/GenBank/DDBJ whole genome shotgun (WGS) entry which is preliminary data.</text>
</comment>
<dbReference type="InterPro" id="IPR053748">
    <property type="entry name" value="Host_DNA_Degrad_Endo"/>
</dbReference>
<evidence type="ECO:0000313" key="2">
    <source>
        <dbReference type="EMBL" id="MFL9885018.1"/>
    </source>
</evidence>
<dbReference type="InterPro" id="IPR044556">
    <property type="entry name" value="EndoII-like_GIY-YIG"/>
</dbReference>
<proteinExistence type="predicted"/>
<dbReference type="PROSITE" id="PS50164">
    <property type="entry name" value="GIY_YIG"/>
    <property type="match status" value="1"/>
</dbReference>
<reference evidence="2 3" key="1">
    <citation type="journal article" date="2024" name="Chem. Sci.">
        <title>Discovery of megapolipeptins by genome mining of a Burkholderiales bacteria collection.</title>
        <authorList>
            <person name="Paulo B.S."/>
            <person name="Recchia M.J.J."/>
            <person name="Lee S."/>
            <person name="Fergusson C.H."/>
            <person name="Romanowski S.B."/>
            <person name="Hernandez A."/>
            <person name="Krull N."/>
            <person name="Liu D.Y."/>
            <person name="Cavanagh H."/>
            <person name="Bos A."/>
            <person name="Gray C.A."/>
            <person name="Murphy B.T."/>
            <person name="Linington R.G."/>
            <person name="Eustaquio A.S."/>
        </authorList>
    </citation>
    <scope>NUCLEOTIDE SEQUENCE [LARGE SCALE GENOMIC DNA]</scope>
    <source>
        <strain evidence="2 3">RL16-012-BIC-B</strain>
    </source>
</reference>